<dbReference type="EMBL" id="JARVCO010000010">
    <property type="protein sequence ID" value="MDZ8119222.1"/>
    <property type="molecule type" value="Genomic_DNA"/>
</dbReference>
<proteinExistence type="predicted"/>
<evidence type="ECO:0000313" key="2">
    <source>
        <dbReference type="Proteomes" id="UP001290861"/>
    </source>
</evidence>
<dbReference type="RefSeq" id="WP_322609008.1">
    <property type="nucleotide sequence ID" value="NZ_JARVCO010000010.1"/>
</dbReference>
<accession>A0ABU5MYH3</accession>
<evidence type="ECO:0000313" key="1">
    <source>
        <dbReference type="EMBL" id="MDZ8119222.1"/>
    </source>
</evidence>
<organism evidence="1 2">
    <name type="scientific">Pontiella agarivorans</name>
    <dbReference type="NCBI Taxonomy" id="3038953"/>
    <lineage>
        <taxon>Bacteria</taxon>
        <taxon>Pseudomonadati</taxon>
        <taxon>Kiritimatiellota</taxon>
        <taxon>Kiritimatiellia</taxon>
        <taxon>Kiritimatiellales</taxon>
        <taxon>Pontiellaceae</taxon>
        <taxon>Pontiella</taxon>
    </lineage>
</organism>
<name>A0ABU5MYH3_9BACT</name>
<gene>
    <name evidence="1" type="ORF">P9H32_11360</name>
</gene>
<sequence>MIDIQGRLKARSLLEKILGEGISNYDLQDSWPESGDPAISALLDAFDAYYDDFPETQLTRSNFSSDVVQFMERSILFLSLVYEYEWPFFNFTFFPTFLSKLCRSGEKWRLEYEKFKQCGDFDVWPFFRESDYEEALKESRL</sequence>
<keyword evidence="2" id="KW-1185">Reference proteome</keyword>
<dbReference type="Proteomes" id="UP001290861">
    <property type="component" value="Unassembled WGS sequence"/>
</dbReference>
<protein>
    <submittedName>
        <fullName evidence="1">Uncharacterized protein</fullName>
    </submittedName>
</protein>
<comment type="caution">
    <text evidence="1">The sequence shown here is derived from an EMBL/GenBank/DDBJ whole genome shotgun (WGS) entry which is preliminary data.</text>
</comment>
<reference evidence="1 2" key="1">
    <citation type="journal article" date="2024" name="Appl. Environ. Microbiol.">
        <title>Pontiella agarivorans sp. nov., a novel marine anaerobic bacterium capable of degrading macroalgal polysaccharides and fixing nitrogen.</title>
        <authorList>
            <person name="Liu N."/>
            <person name="Kivenson V."/>
            <person name="Peng X."/>
            <person name="Cui Z."/>
            <person name="Lankiewicz T.S."/>
            <person name="Gosselin K.M."/>
            <person name="English C.J."/>
            <person name="Blair E.M."/>
            <person name="O'Malley M.A."/>
            <person name="Valentine D.L."/>
        </authorList>
    </citation>
    <scope>NUCLEOTIDE SEQUENCE [LARGE SCALE GENOMIC DNA]</scope>
    <source>
        <strain evidence="1 2">NLcol2</strain>
    </source>
</reference>